<organism evidence="4 5">
    <name type="scientific">Catenovulum sediminis</name>
    <dbReference type="NCBI Taxonomy" id="1740262"/>
    <lineage>
        <taxon>Bacteria</taxon>
        <taxon>Pseudomonadati</taxon>
        <taxon>Pseudomonadota</taxon>
        <taxon>Gammaproteobacteria</taxon>
        <taxon>Alteromonadales</taxon>
        <taxon>Alteromonadaceae</taxon>
        <taxon>Catenovulum</taxon>
    </lineage>
</organism>
<dbReference type="SUPFAM" id="SSF81301">
    <property type="entry name" value="Nucleotidyltransferase"/>
    <property type="match status" value="1"/>
</dbReference>
<keyword evidence="2" id="KW-0694">RNA-binding</keyword>
<keyword evidence="5" id="KW-1185">Reference proteome</keyword>
<dbReference type="Gene3D" id="3.30.460.10">
    <property type="entry name" value="Beta Polymerase, domain 2"/>
    <property type="match status" value="1"/>
</dbReference>
<comment type="similarity">
    <text evidence="2">Belongs to the tRNA nucleotidyltransferase/poly(A) polymerase family.</text>
</comment>
<proteinExistence type="inferred from homology"/>
<name>A0ABV1RC76_9ALTE</name>
<dbReference type="Proteomes" id="UP001467690">
    <property type="component" value="Unassembled WGS sequence"/>
</dbReference>
<dbReference type="InterPro" id="IPR002646">
    <property type="entry name" value="PolA_pol_head_dom"/>
</dbReference>
<dbReference type="InterPro" id="IPR043519">
    <property type="entry name" value="NT_sf"/>
</dbReference>
<evidence type="ECO:0000313" key="4">
    <source>
        <dbReference type="EMBL" id="MER2490523.1"/>
    </source>
</evidence>
<evidence type="ECO:0000256" key="1">
    <source>
        <dbReference type="ARBA" id="ARBA00022679"/>
    </source>
</evidence>
<evidence type="ECO:0000256" key="2">
    <source>
        <dbReference type="RuleBase" id="RU003953"/>
    </source>
</evidence>
<dbReference type="EMBL" id="JBELOE010000059">
    <property type="protein sequence ID" value="MER2490523.1"/>
    <property type="molecule type" value="Genomic_DNA"/>
</dbReference>
<sequence>MAKVAANPNILKKRLQRFLQLHHNPGRAQVNAICQRLLLLGPVYLFGGAVRDIALQGIRDFYGDLDFVVDCPPQKLASVIQQLSTEFKVKQNKFGGYRLFCDKWWLDIWPLEDTWAFKANKIEFDSVSSLLQTTILNWDAAIYDLAQHQLIVSSDYFKQMQSGVLDLQLAENPNPMGAISRILRCILSKPVIYITADLQQFLYNSLKQLDFAKLQAYEQSHNPQIYLNQITQEKLLNWLTSPTELHPGKQDLLYNSLSKTNLELTL</sequence>
<reference evidence="4 5" key="1">
    <citation type="submission" date="2024-06" db="EMBL/GenBank/DDBJ databases">
        <authorList>
            <person name="Chen R.Y."/>
        </authorList>
    </citation>
    <scope>NUCLEOTIDE SEQUENCE [LARGE SCALE GENOMIC DNA]</scope>
    <source>
        <strain evidence="4 5">D2</strain>
    </source>
</reference>
<protein>
    <recommendedName>
        <fullName evidence="3">Poly A polymerase head domain-containing protein</fullName>
    </recommendedName>
</protein>
<gene>
    <name evidence="4" type="ORF">ABS311_01315</name>
</gene>
<feature type="domain" description="Poly A polymerase head" evidence="3">
    <location>
        <begin position="43"/>
        <end position="107"/>
    </location>
</feature>
<dbReference type="RefSeq" id="WP_143869975.1">
    <property type="nucleotide sequence ID" value="NZ_CP041660.1"/>
</dbReference>
<keyword evidence="1 2" id="KW-0808">Transferase</keyword>
<comment type="caution">
    <text evidence="4">The sequence shown here is derived from an EMBL/GenBank/DDBJ whole genome shotgun (WGS) entry which is preliminary data.</text>
</comment>
<evidence type="ECO:0000259" key="3">
    <source>
        <dbReference type="Pfam" id="PF01743"/>
    </source>
</evidence>
<evidence type="ECO:0000313" key="5">
    <source>
        <dbReference type="Proteomes" id="UP001467690"/>
    </source>
</evidence>
<dbReference type="Pfam" id="PF01743">
    <property type="entry name" value="PolyA_pol"/>
    <property type="match status" value="1"/>
</dbReference>
<accession>A0ABV1RC76</accession>